<evidence type="ECO:0000256" key="2">
    <source>
        <dbReference type="ARBA" id="ARBA00022561"/>
    </source>
</evidence>
<organism evidence="7">
    <name type="scientific">Avian nephritis virus 2</name>
    <dbReference type="NCBI Taxonomy" id="336961"/>
    <lineage>
        <taxon>Viruses</taxon>
        <taxon>Riboviria</taxon>
        <taxon>Orthornavirae</taxon>
        <taxon>Pisuviricota</taxon>
        <taxon>Stelpaviricetes</taxon>
        <taxon>Stellavirales</taxon>
        <taxon>Astroviridae</taxon>
        <taxon>Avastrovirus</taxon>
        <taxon>Avastrovirus galli</taxon>
        <taxon>Avastrovirus 2</taxon>
    </lineage>
</organism>
<dbReference type="Pfam" id="PF03115">
    <property type="entry name" value="Astro_capsid_N"/>
    <property type="match status" value="1"/>
</dbReference>
<feature type="compositionally biased region" description="Low complexity" evidence="5">
    <location>
        <begin position="1"/>
        <end position="13"/>
    </location>
</feature>
<sequence>MAGGATAPAGAKPKQSKQKKKTPSQRKSKPTQKVKQQKPPVKTVRRLERQVNALKKKTNGPKMNDMMKTTVTIGVIQGQTQSGLSRQLRVPLNPLLMKSTEGLAATPLSIRSSCYELWKALHVELLATPLTGFSNVVGSVGFMALTLNGLEATADSIDSIKARKHYQMALGRPARLRLTARELAGPREGWWLTDTSESPADAYGPAIDLMIAYKTENLLNTTGSTTSTYTGPLWQIEARVTYGFANYNPKPGLQNPVSQTLTNGQTVTIQPSPNDGSLIMTTTSLQIRSLLSPRAGDPKKGKSQTIWAIAGSAIDAAATVLGPWGWLLKGGFWLVRQIFGGSSNPAGSSYQIYSSLESAMADQPIFGAQTGTQSITVPVVHISEVMNPNPMSNQVPVPNTGSAPTPPVPPTPVQDIILPLAELSGQYGVPANYTFNGDSYTGQADWRGSTLVLTGIPKHKRVAGNLSNFGVVTNQMSKVTTTALEIYDFTDFGIFFGGGYQLQEGGVHTGKTMVHSLMTGAQIKPWLYATQSSTTWYWPTWTGFPQPGEGDYFLQMQDTTDRTTHTTCVGVYLLVAYRASRRLIAFYNNAGPVRAAPTTMLCLYNVDAGRAPATPYNTFQLTLQSEQADPNSPSDDEDDDISLAGSCLQDEFDCVDQLEKEREDLMRRLRDLDLRRFQS</sequence>
<dbReference type="GO" id="GO:0019028">
    <property type="term" value="C:viral capsid"/>
    <property type="evidence" value="ECO:0007669"/>
    <property type="project" value="UniProtKB-KW"/>
</dbReference>
<evidence type="ECO:0000256" key="5">
    <source>
        <dbReference type="SAM" id="MobiDB-lite"/>
    </source>
</evidence>
<protein>
    <submittedName>
        <fullName evidence="7">Capsid</fullName>
    </submittedName>
</protein>
<dbReference type="InterPro" id="IPR029053">
    <property type="entry name" value="Viral_coat"/>
</dbReference>
<reference evidence="7" key="2">
    <citation type="journal article" date="2011" name="Avian Pathol.">
        <title>Capsid protein sequence diversity of avian nephritis virus.</title>
        <authorList>
            <person name="Todd D."/>
            <person name="Trudgett J."/>
            <person name="Smyth V.J."/>
            <person name="Donnelly B."/>
            <person name="McBride N."/>
            <person name="Welsh M.D."/>
        </authorList>
    </citation>
    <scope>NUCLEOTIDE SEQUENCE</scope>
    <source>
        <strain evidence="7">ANV-VF08-39</strain>
    </source>
</reference>
<dbReference type="InterPro" id="IPR004337">
    <property type="entry name" value="Astro_capsid_N"/>
</dbReference>
<comment type="subcellular location">
    <subcellularLocation>
        <location evidence="1">Virion</location>
    </subcellularLocation>
</comment>
<keyword evidence="2" id="KW-0167">Capsid protein</keyword>
<dbReference type="Gene3D" id="2.60.120.20">
    <property type="match status" value="1"/>
</dbReference>
<evidence type="ECO:0000256" key="4">
    <source>
        <dbReference type="SAM" id="Coils"/>
    </source>
</evidence>
<evidence type="ECO:0000256" key="3">
    <source>
        <dbReference type="ARBA" id="ARBA00022844"/>
    </source>
</evidence>
<keyword evidence="3" id="KW-0946">Virion</keyword>
<feature type="domain" description="Astrovirus capsid protein inner core" evidence="6">
    <location>
        <begin position="16"/>
        <end position="247"/>
    </location>
</feature>
<feature type="region of interest" description="Disordered" evidence="5">
    <location>
        <begin position="1"/>
        <end position="65"/>
    </location>
</feature>
<evidence type="ECO:0000256" key="1">
    <source>
        <dbReference type="ARBA" id="ARBA00004328"/>
    </source>
</evidence>
<feature type="coiled-coil region" evidence="4">
    <location>
        <begin position="648"/>
        <end position="675"/>
    </location>
</feature>
<proteinExistence type="predicted"/>
<accession>F8RWX7</accession>
<dbReference type="EMBL" id="HQ330503">
    <property type="protein sequence ID" value="AEB15602.1"/>
    <property type="molecule type" value="Genomic_RNA"/>
</dbReference>
<evidence type="ECO:0000313" key="7">
    <source>
        <dbReference type="EMBL" id="AEB15602.1"/>
    </source>
</evidence>
<evidence type="ECO:0000259" key="6">
    <source>
        <dbReference type="Pfam" id="PF03115"/>
    </source>
</evidence>
<feature type="compositionally biased region" description="Basic residues" evidence="5">
    <location>
        <begin position="14"/>
        <end position="36"/>
    </location>
</feature>
<name>F8RWX7_9VIRU</name>
<keyword evidence="4" id="KW-0175">Coiled coil</keyword>
<reference evidence="7" key="1">
    <citation type="submission" date="2010-09" db="EMBL/GenBank/DDBJ databases">
        <authorList>
            <person name="Trudgett J.S."/>
            <person name="Todd D."/>
            <person name="Smyth V.J."/>
            <person name="Donnelly B."/>
            <person name="McBride N."/>
            <person name="Welsh M.D."/>
        </authorList>
    </citation>
    <scope>NUCLEOTIDE SEQUENCE</scope>
    <source>
        <strain evidence="7">ANV-VF08-39</strain>
    </source>
</reference>